<dbReference type="Proteomes" id="UP000518829">
    <property type="component" value="Unassembled WGS sequence"/>
</dbReference>
<accession>A0A7X0ZJH1</accession>
<proteinExistence type="predicted"/>
<dbReference type="EMBL" id="JAARZO010000004">
    <property type="protein sequence ID" value="MBC2288316.1"/>
    <property type="molecule type" value="Genomic_DNA"/>
</dbReference>
<protein>
    <submittedName>
        <fullName evidence="2">Uncharacterized protein</fullName>
    </submittedName>
</protein>
<name>A0A7X0ZJH1_9LIST</name>
<dbReference type="Proteomes" id="UP000558070">
    <property type="component" value="Unassembled WGS sequence"/>
</dbReference>
<dbReference type="AlphaFoldDB" id="A0A7X0ZJH1"/>
<evidence type="ECO:0000313" key="1">
    <source>
        <dbReference type="EMBL" id="MBC1376179.1"/>
    </source>
</evidence>
<reference evidence="3 4" key="1">
    <citation type="submission" date="2020-03" db="EMBL/GenBank/DDBJ databases">
        <title>Soil Listeria distribution.</title>
        <authorList>
            <person name="Liao J."/>
            <person name="Wiedmann M."/>
        </authorList>
    </citation>
    <scope>NUCLEOTIDE SEQUENCE [LARGE SCALE GENOMIC DNA]</scope>
    <source>
        <strain evidence="2 4">FSL L7-0072</strain>
        <strain evidence="1 3">FSL L7-1699</strain>
    </source>
</reference>
<evidence type="ECO:0000313" key="4">
    <source>
        <dbReference type="Proteomes" id="UP000558070"/>
    </source>
</evidence>
<dbReference type="EMBL" id="JAARPH010000004">
    <property type="protein sequence ID" value="MBC1376179.1"/>
    <property type="molecule type" value="Genomic_DNA"/>
</dbReference>
<evidence type="ECO:0000313" key="3">
    <source>
        <dbReference type="Proteomes" id="UP000518829"/>
    </source>
</evidence>
<evidence type="ECO:0000313" key="2">
    <source>
        <dbReference type="EMBL" id="MBC2288316.1"/>
    </source>
</evidence>
<dbReference type="RefSeq" id="WP_185317976.1">
    <property type="nucleotide sequence ID" value="NZ_JAARPH010000004.1"/>
</dbReference>
<sequence length="109" mass="12735">MEYVIELLKKEREALLSAIKGGDSDKIKSKVEVEQAVYWLEKIRELGFDCSKEKYEFIKLPDINTGFSEYHIMNDGDSDNIDDWIEIKDETGYPITLIFDDVLISRRPK</sequence>
<comment type="caution">
    <text evidence="2">The sequence shown here is derived from an EMBL/GenBank/DDBJ whole genome shotgun (WGS) entry which is preliminary data.</text>
</comment>
<organism evidence="2 4">
    <name type="scientific">Listeria farberi</name>
    <dbReference type="NCBI Taxonomy" id="2713500"/>
    <lineage>
        <taxon>Bacteria</taxon>
        <taxon>Bacillati</taxon>
        <taxon>Bacillota</taxon>
        <taxon>Bacilli</taxon>
        <taxon>Bacillales</taxon>
        <taxon>Listeriaceae</taxon>
        <taxon>Listeria</taxon>
    </lineage>
</organism>
<keyword evidence="3" id="KW-1185">Reference proteome</keyword>
<gene>
    <name evidence="1" type="ORF">HB839_11640</name>
    <name evidence="2" type="ORF">HCB47_11900</name>
</gene>